<dbReference type="KEGG" id="cput:CONPUDRAFT_90166"/>
<keyword evidence="3" id="KW-0862">Zinc</keyword>
<dbReference type="GO" id="GO:0046872">
    <property type="term" value="F:metal ion binding"/>
    <property type="evidence" value="ECO:0007669"/>
    <property type="project" value="UniProtKB-KW"/>
</dbReference>
<evidence type="ECO:0000256" key="2">
    <source>
        <dbReference type="ARBA" id="ARBA00022723"/>
    </source>
</evidence>
<feature type="domain" description="CENP-V/GFA" evidence="5">
    <location>
        <begin position="4"/>
        <end position="132"/>
    </location>
</feature>
<dbReference type="PANTHER" id="PTHR33337:SF39">
    <property type="entry name" value="DUF636 DOMAIN PROTEIN (AFU_ORTHOLOGUE AFUA_6G11530)"/>
    <property type="match status" value="1"/>
</dbReference>
<dbReference type="Proteomes" id="UP000053558">
    <property type="component" value="Unassembled WGS sequence"/>
</dbReference>
<evidence type="ECO:0000259" key="5">
    <source>
        <dbReference type="PROSITE" id="PS51891"/>
    </source>
</evidence>
<dbReference type="OrthoDB" id="2618476at2759"/>
<dbReference type="InterPro" id="IPR011057">
    <property type="entry name" value="Mss4-like_sf"/>
</dbReference>
<dbReference type="AlphaFoldDB" id="A0A5M3MPM0"/>
<evidence type="ECO:0000256" key="3">
    <source>
        <dbReference type="ARBA" id="ARBA00022833"/>
    </source>
</evidence>
<sequence>MSTHKGSCLCQAVQYEVIVPEGGQNTYTVCHCKDCQKYTGSTYASNFVLPATHLKLTKGAEGAEIMVYATTNTTSGNALMRYFCGTCGSALYNKTAANDQVVVVTSGTLDDPIDAAMQPAREIFCIDRRAWLKPLDGLAQHPKRLERLQ</sequence>
<dbReference type="InterPro" id="IPR006913">
    <property type="entry name" value="CENP-V/GFA"/>
</dbReference>
<dbReference type="OMA" id="FTELDIM"/>
<reference evidence="7" key="1">
    <citation type="journal article" date="2012" name="Science">
        <title>The Paleozoic origin of enzymatic lignin decomposition reconstructed from 31 fungal genomes.</title>
        <authorList>
            <person name="Floudas D."/>
            <person name="Binder M."/>
            <person name="Riley R."/>
            <person name="Barry K."/>
            <person name="Blanchette R.A."/>
            <person name="Henrissat B."/>
            <person name="Martinez A.T."/>
            <person name="Otillar R."/>
            <person name="Spatafora J.W."/>
            <person name="Yadav J.S."/>
            <person name="Aerts A."/>
            <person name="Benoit I."/>
            <person name="Boyd A."/>
            <person name="Carlson A."/>
            <person name="Copeland A."/>
            <person name="Coutinho P.M."/>
            <person name="de Vries R.P."/>
            <person name="Ferreira P."/>
            <person name="Findley K."/>
            <person name="Foster B."/>
            <person name="Gaskell J."/>
            <person name="Glotzer D."/>
            <person name="Gorecki P."/>
            <person name="Heitman J."/>
            <person name="Hesse C."/>
            <person name="Hori C."/>
            <person name="Igarashi K."/>
            <person name="Jurgens J.A."/>
            <person name="Kallen N."/>
            <person name="Kersten P."/>
            <person name="Kohler A."/>
            <person name="Kuees U."/>
            <person name="Kumar T.K.A."/>
            <person name="Kuo A."/>
            <person name="LaButti K."/>
            <person name="Larrondo L.F."/>
            <person name="Lindquist E."/>
            <person name="Ling A."/>
            <person name="Lombard V."/>
            <person name="Lucas S."/>
            <person name="Lundell T."/>
            <person name="Martin R."/>
            <person name="McLaughlin D.J."/>
            <person name="Morgenstern I."/>
            <person name="Morin E."/>
            <person name="Murat C."/>
            <person name="Nagy L.G."/>
            <person name="Nolan M."/>
            <person name="Ohm R.A."/>
            <person name="Patyshakuliyeva A."/>
            <person name="Rokas A."/>
            <person name="Ruiz-Duenas F.J."/>
            <person name="Sabat G."/>
            <person name="Salamov A."/>
            <person name="Samejima M."/>
            <person name="Schmutz J."/>
            <person name="Slot J.C."/>
            <person name="St John F."/>
            <person name="Stenlid J."/>
            <person name="Sun H."/>
            <person name="Sun S."/>
            <person name="Syed K."/>
            <person name="Tsang A."/>
            <person name="Wiebenga A."/>
            <person name="Young D."/>
            <person name="Pisabarro A."/>
            <person name="Eastwood D.C."/>
            <person name="Martin F."/>
            <person name="Cullen D."/>
            <person name="Grigoriev I.V."/>
            <person name="Hibbett D.S."/>
        </authorList>
    </citation>
    <scope>NUCLEOTIDE SEQUENCE [LARGE SCALE GENOMIC DNA]</scope>
    <source>
        <strain evidence="7">RWD-64-598 SS2</strain>
    </source>
</reference>
<proteinExistence type="inferred from homology"/>
<protein>
    <submittedName>
        <fullName evidence="6">DUF636 domain protein</fullName>
    </submittedName>
</protein>
<organism evidence="6 7">
    <name type="scientific">Coniophora puteana (strain RWD-64-598)</name>
    <name type="common">Brown rot fungus</name>
    <dbReference type="NCBI Taxonomy" id="741705"/>
    <lineage>
        <taxon>Eukaryota</taxon>
        <taxon>Fungi</taxon>
        <taxon>Dikarya</taxon>
        <taxon>Basidiomycota</taxon>
        <taxon>Agaricomycotina</taxon>
        <taxon>Agaricomycetes</taxon>
        <taxon>Agaricomycetidae</taxon>
        <taxon>Boletales</taxon>
        <taxon>Coniophorineae</taxon>
        <taxon>Coniophoraceae</taxon>
        <taxon>Coniophora</taxon>
    </lineage>
</organism>
<dbReference type="EMBL" id="JH711578">
    <property type="protein sequence ID" value="EIW81118.1"/>
    <property type="molecule type" value="Genomic_DNA"/>
</dbReference>
<name>A0A5M3MPM0_CONPW</name>
<evidence type="ECO:0000313" key="6">
    <source>
        <dbReference type="EMBL" id="EIW81118.1"/>
    </source>
</evidence>
<dbReference type="RefSeq" id="XP_007768535.1">
    <property type="nucleotide sequence ID" value="XM_007770345.1"/>
</dbReference>
<keyword evidence="7" id="KW-1185">Reference proteome</keyword>
<evidence type="ECO:0000256" key="4">
    <source>
        <dbReference type="ARBA" id="ARBA00023239"/>
    </source>
</evidence>
<comment type="similarity">
    <text evidence="1">Belongs to the Gfa family.</text>
</comment>
<keyword evidence="4" id="KW-0456">Lyase</keyword>
<dbReference type="Pfam" id="PF04828">
    <property type="entry name" value="GFA"/>
    <property type="match status" value="1"/>
</dbReference>
<dbReference type="PROSITE" id="PS51891">
    <property type="entry name" value="CENP_V_GFA"/>
    <property type="match status" value="1"/>
</dbReference>
<accession>A0A5M3MPM0</accession>
<keyword evidence="2" id="KW-0479">Metal-binding</keyword>
<comment type="caution">
    <text evidence="6">The sequence shown here is derived from an EMBL/GenBank/DDBJ whole genome shotgun (WGS) entry which is preliminary data.</text>
</comment>
<evidence type="ECO:0000313" key="7">
    <source>
        <dbReference type="Proteomes" id="UP000053558"/>
    </source>
</evidence>
<dbReference type="GeneID" id="19211378"/>
<dbReference type="PANTHER" id="PTHR33337">
    <property type="entry name" value="GFA DOMAIN-CONTAINING PROTEIN"/>
    <property type="match status" value="1"/>
</dbReference>
<gene>
    <name evidence="6" type="ORF">CONPUDRAFT_90166</name>
</gene>
<dbReference type="GO" id="GO:0016846">
    <property type="term" value="F:carbon-sulfur lyase activity"/>
    <property type="evidence" value="ECO:0007669"/>
    <property type="project" value="InterPro"/>
</dbReference>
<dbReference type="Gene3D" id="3.90.1590.10">
    <property type="entry name" value="glutathione-dependent formaldehyde- activating enzyme (gfa)"/>
    <property type="match status" value="1"/>
</dbReference>
<dbReference type="SUPFAM" id="SSF51316">
    <property type="entry name" value="Mss4-like"/>
    <property type="match status" value="1"/>
</dbReference>
<evidence type="ECO:0000256" key="1">
    <source>
        <dbReference type="ARBA" id="ARBA00005495"/>
    </source>
</evidence>